<comment type="caution">
    <text evidence="2">The sequence shown here is derived from an EMBL/GenBank/DDBJ whole genome shotgun (WGS) entry which is preliminary data.</text>
</comment>
<dbReference type="AlphaFoldDB" id="A0AAN9RPR5"/>
<reference evidence="2 3" key="1">
    <citation type="submission" date="2024-01" db="EMBL/GenBank/DDBJ databases">
        <title>The genomes of 5 underutilized Papilionoideae crops provide insights into root nodulation and disease resistanc.</title>
        <authorList>
            <person name="Jiang F."/>
        </authorList>
    </citation>
    <scope>NUCLEOTIDE SEQUENCE [LARGE SCALE GENOMIC DNA]</scope>
    <source>
        <strain evidence="2">DUOXIRENSHENG_FW03</strain>
        <tissue evidence="2">Leaves</tissue>
    </source>
</reference>
<evidence type="ECO:0000313" key="3">
    <source>
        <dbReference type="Proteomes" id="UP001386955"/>
    </source>
</evidence>
<evidence type="ECO:0000313" key="2">
    <source>
        <dbReference type="EMBL" id="KAK7380389.1"/>
    </source>
</evidence>
<name>A0AAN9RPR5_PSOTE</name>
<gene>
    <name evidence="2" type="ORF">VNO78_32899</name>
</gene>
<keyword evidence="3" id="KW-1185">Reference proteome</keyword>
<sequence length="105" mass="11873">MHGPDVDAIVEELGGNGMENSDVKIHVVCGRFRGSKVPYASTVIWRYCRGKKRPRPTSHVPSHIVVLYYPMPGLSDMRPRRVDARKVVKVFLSIWTHLLFIGSIS</sequence>
<accession>A0AAN9RPR5</accession>
<keyword evidence="1" id="KW-1133">Transmembrane helix</keyword>
<proteinExistence type="predicted"/>
<keyword evidence="1" id="KW-0812">Transmembrane</keyword>
<dbReference type="EMBL" id="JAYMYS010000009">
    <property type="protein sequence ID" value="KAK7380389.1"/>
    <property type="molecule type" value="Genomic_DNA"/>
</dbReference>
<evidence type="ECO:0000256" key="1">
    <source>
        <dbReference type="SAM" id="Phobius"/>
    </source>
</evidence>
<organism evidence="2 3">
    <name type="scientific">Psophocarpus tetragonolobus</name>
    <name type="common">Winged bean</name>
    <name type="synonym">Dolichos tetragonolobus</name>
    <dbReference type="NCBI Taxonomy" id="3891"/>
    <lineage>
        <taxon>Eukaryota</taxon>
        <taxon>Viridiplantae</taxon>
        <taxon>Streptophyta</taxon>
        <taxon>Embryophyta</taxon>
        <taxon>Tracheophyta</taxon>
        <taxon>Spermatophyta</taxon>
        <taxon>Magnoliopsida</taxon>
        <taxon>eudicotyledons</taxon>
        <taxon>Gunneridae</taxon>
        <taxon>Pentapetalae</taxon>
        <taxon>rosids</taxon>
        <taxon>fabids</taxon>
        <taxon>Fabales</taxon>
        <taxon>Fabaceae</taxon>
        <taxon>Papilionoideae</taxon>
        <taxon>50 kb inversion clade</taxon>
        <taxon>NPAAA clade</taxon>
        <taxon>indigoferoid/millettioid clade</taxon>
        <taxon>Phaseoleae</taxon>
        <taxon>Psophocarpus</taxon>
    </lineage>
</organism>
<protein>
    <submittedName>
        <fullName evidence="2">Uncharacterized protein</fullName>
    </submittedName>
</protein>
<dbReference type="Proteomes" id="UP001386955">
    <property type="component" value="Unassembled WGS sequence"/>
</dbReference>
<feature type="transmembrane region" description="Helical" evidence="1">
    <location>
        <begin position="87"/>
        <end position="104"/>
    </location>
</feature>
<keyword evidence="1" id="KW-0472">Membrane</keyword>